<keyword evidence="9" id="KW-0808">Transferase</keyword>
<dbReference type="EC" id="2.7.13.3" evidence="2"/>
<feature type="transmembrane region" description="Helical" evidence="6">
    <location>
        <begin position="44"/>
        <end position="64"/>
    </location>
</feature>
<evidence type="ECO:0000256" key="5">
    <source>
        <dbReference type="SAM" id="MobiDB-lite"/>
    </source>
</evidence>
<dbReference type="PROSITE" id="PS50109">
    <property type="entry name" value="HIS_KIN"/>
    <property type="match status" value="1"/>
</dbReference>
<dbReference type="FunFam" id="1.10.287.130:FF:000037">
    <property type="entry name" value="Hybrid sensor histidine kinase/response regulator"/>
    <property type="match status" value="1"/>
</dbReference>
<dbReference type="PROSITE" id="PS50110">
    <property type="entry name" value="RESPONSE_REGULATORY"/>
    <property type="match status" value="1"/>
</dbReference>
<dbReference type="InterPro" id="IPR003594">
    <property type="entry name" value="HATPase_dom"/>
</dbReference>
<dbReference type="Pfam" id="PF02518">
    <property type="entry name" value="HATPase_c"/>
    <property type="match status" value="1"/>
</dbReference>
<evidence type="ECO:0000313" key="9">
    <source>
        <dbReference type="EMBL" id="SDE13619.1"/>
    </source>
</evidence>
<dbReference type="GO" id="GO:0000155">
    <property type="term" value="F:phosphorelay sensor kinase activity"/>
    <property type="evidence" value="ECO:0007669"/>
    <property type="project" value="InterPro"/>
</dbReference>
<evidence type="ECO:0000313" key="10">
    <source>
        <dbReference type="Proteomes" id="UP000199344"/>
    </source>
</evidence>
<name>A0A1G7AFQ5_9RHOB</name>
<dbReference type="SMART" id="SM00448">
    <property type="entry name" value="REC"/>
    <property type="match status" value="1"/>
</dbReference>
<dbReference type="Pfam" id="PF00072">
    <property type="entry name" value="Response_reg"/>
    <property type="match status" value="1"/>
</dbReference>
<dbReference type="SUPFAM" id="SSF55785">
    <property type="entry name" value="PYP-like sensor domain (PAS domain)"/>
    <property type="match status" value="1"/>
</dbReference>
<keyword evidence="9" id="KW-0418">Kinase</keyword>
<dbReference type="SMART" id="SM00388">
    <property type="entry name" value="HisKA"/>
    <property type="match status" value="1"/>
</dbReference>
<dbReference type="InterPro" id="IPR036097">
    <property type="entry name" value="HisK_dim/P_sf"/>
</dbReference>
<dbReference type="PANTHER" id="PTHR43065:SF42">
    <property type="entry name" value="TWO-COMPONENT SENSOR PPRA"/>
    <property type="match status" value="1"/>
</dbReference>
<feature type="domain" description="Response regulatory" evidence="8">
    <location>
        <begin position="562"/>
        <end position="678"/>
    </location>
</feature>
<dbReference type="STRING" id="591205.SAMN05421538_104123"/>
<feature type="region of interest" description="Disordered" evidence="5">
    <location>
        <begin position="536"/>
        <end position="557"/>
    </location>
</feature>
<feature type="domain" description="Histidine kinase" evidence="7">
    <location>
        <begin position="313"/>
        <end position="536"/>
    </location>
</feature>
<keyword evidence="6" id="KW-1133">Transmembrane helix</keyword>
<keyword evidence="6" id="KW-0812">Transmembrane</keyword>
<dbReference type="Gene3D" id="3.30.450.20">
    <property type="entry name" value="PAS domain"/>
    <property type="match status" value="1"/>
</dbReference>
<dbReference type="InterPro" id="IPR011006">
    <property type="entry name" value="CheY-like_superfamily"/>
</dbReference>
<protein>
    <recommendedName>
        <fullName evidence="2">histidine kinase</fullName>
        <ecNumber evidence="2">2.7.13.3</ecNumber>
    </recommendedName>
</protein>
<dbReference type="RefSeq" id="WP_090522810.1">
    <property type="nucleotide sequence ID" value="NZ_FNAH01000004.1"/>
</dbReference>
<evidence type="ECO:0000256" key="4">
    <source>
        <dbReference type="PROSITE-ProRule" id="PRU00169"/>
    </source>
</evidence>
<feature type="modified residue" description="4-aspartylphosphate" evidence="4">
    <location>
        <position position="613"/>
    </location>
</feature>
<comment type="catalytic activity">
    <reaction evidence="1">
        <text>ATP + protein L-histidine = ADP + protein N-phospho-L-histidine.</text>
        <dbReference type="EC" id="2.7.13.3"/>
    </reaction>
</comment>
<keyword evidence="6" id="KW-0472">Membrane</keyword>
<keyword evidence="3 4" id="KW-0597">Phosphoprotein</keyword>
<dbReference type="Gene3D" id="3.40.50.2300">
    <property type="match status" value="1"/>
</dbReference>
<dbReference type="Proteomes" id="UP000199344">
    <property type="component" value="Unassembled WGS sequence"/>
</dbReference>
<dbReference type="SUPFAM" id="SSF47384">
    <property type="entry name" value="Homodimeric domain of signal transducing histidine kinase"/>
    <property type="match status" value="1"/>
</dbReference>
<evidence type="ECO:0000256" key="2">
    <source>
        <dbReference type="ARBA" id="ARBA00012438"/>
    </source>
</evidence>
<dbReference type="InterPro" id="IPR036890">
    <property type="entry name" value="HATPase_C_sf"/>
</dbReference>
<dbReference type="Gene3D" id="1.10.287.130">
    <property type="match status" value="1"/>
</dbReference>
<dbReference type="PANTHER" id="PTHR43065">
    <property type="entry name" value="SENSOR HISTIDINE KINASE"/>
    <property type="match status" value="1"/>
</dbReference>
<evidence type="ECO:0000256" key="6">
    <source>
        <dbReference type="SAM" id="Phobius"/>
    </source>
</evidence>
<dbReference type="SUPFAM" id="SSF55874">
    <property type="entry name" value="ATPase domain of HSP90 chaperone/DNA topoisomerase II/histidine kinase"/>
    <property type="match status" value="1"/>
</dbReference>
<dbReference type="SUPFAM" id="SSF52172">
    <property type="entry name" value="CheY-like"/>
    <property type="match status" value="1"/>
</dbReference>
<dbReference type="PRINTS" id="PR00344">
    <property type="entry name" value="BCTRLSENSOR"/>
</dbReference>
<dbReference type="CDD" id="cd00082">
    <property type="entry name" value="HisKA"/>
    <property type="match status" value="1"/>
</dbReference>
<dbReference type="Gene3D" id="3.30.565.10">
    <property type="entry name" value="Histidine kinase-like ATPase, C-terminal domain"/>
    <property type="match status" value="1"/>
</dbReference>
<dbReference type="AlphaFoldDB" id="A0A1G7AFQ5"/>
<dbReference type="InterPro" id="IPR001789">
    <property type="entry name" value="Sig_transdc_resp-reg_receiver"/>
</dbReference>
<dbReference type="SMART" id="SM00387">
    <property type="entry name" value="HATPase_c"/>
    <property type="match status" value="1"/>
</dbReference>
<evidence type="ECO:0000256" key="3">
    <source>
        <dbReference type="ARBA" id="ARBA00022553"/>
    </source>
</evidence>
<keyword evidence="10" id="KW-1185">Reference proteome</keyword>
<dbReference type="Pfam" id="PF00512">
    <property type="entry name" value="HisKA"/>
    <property type="match status" value="1"/>
</dbReference>
<dbReference type="InterPro" id="IPR035965">
    <property type="entry name" value="PAS-like_dom_sf"/>
</dbReference>
<dbReference type="InterPro" id="IPR005467">
    <property type="entry name" value="His_kinase_dom"/>
</dbReference>
<gene>
    <name evidence="9" type="ORF">SAMN05421538_104123</name>
</gene>
<evidence type="ECO:0000259" key="7">
    <source>
        <dbReference type="PROSITE" id="PS50109"/>
    </source>
</evidence>
<dbReference type="OrthoDB" id="9796100at2"/>
<organism evidence="9 10">
    <name type="scientific">Paracoccus isoporae</name>
    <dbReference type="NCBI Taxonomy" id="591205"/>
    <lineage>
        <taxon>Bacteria</taxon>
        <taxon>Pseudomonadati</taxon>
        <taxon>Pseudomonadota</taxon>
        <taxon>Alphaproteobacteria</taxon>
        <taxon>Rhodobacterales</taxon>
        <taxon>Paracoccaceae</taxon>
        <taxon>Paracoccus</taxon>
    </lineage>
</organism>
<dbReference type="InterPro" id="IPR003661">
    <property type="entry name" value="HisK_dim/P_dom"/>
</dbReference>
<dbReference type="InterPro" id="IPR004358">
    <property type="entry name" value="Sig_transdc_His_kin-like_C"/>
</dbReference>
<accession>A0A1G7AFQ5</accession>
<dbReference type="EMBL" id="FNAH01000004">
    <property type="protein sequence ID" value="SDE13619.1"/>
    <property type="molecule type" value="Genomic_DNA"/>
</dbReference>
<proteinExistence type="predicted"/>
<evidence type="ECO:0000256" key="1">
    <source>
        <dbReference type="ARBA" id="ARBA00000085"/>
    </source>
</evidence>
<reference evidence="9 10" key="1">
    <citation type="submission" date="2016-10" db="EMBL/GenBank/DDBJ databases">
        <authorList>
            <person name="de Groot N.N."/>
        </authorList>
    </citation>
    <scope>NUCLEOTIDE SEQUENCE [LARGE SCALE GENOMIC DNA]</scope>
    <source>
        <strain evidence="9 10">DSM 22220</strain>
    </source>
</reference>
<evidence type="ECO:0000259" key="8">
    <source>
        <dbReference type="PROSITE" id="PS50110"/>
    </source>
</evidence>
<feature type="transmembrane region" description="Helical" evidence="6">
    <location>
        <begin position="12"/>
        <end position="32"/>
    </location>
</feature>
<sequence>MARLTGLVPRNAALWVPVLMLPMLIGEIWLAATSERDNPGTPLMLILAVMVLAWYVLGIGIALTRLRAIWVQRRHLALLRRELARSEWTEWAVAADSGVVLGQSAEARRNWGDQQGRPLSASLSSLLADAAGEMSRLIGRAARAGTAERGLGDGRMLQADYIGGDVLRLTLKRQPPRCTAEPGDLAPLDYDRLPIAVLRVAQDGTILHANEAAGQFCGGDATGLHVSKLLDGLGRPYEDWLSEALQARTPPPPEVLRAPRAGQDRFIQVSLHPEAEDAQTLIAVLSDARALKTLEAQFVQSQKMQAIGQLAGGIAHDFNNLLTAISGHCDLLMLRHDKGDPDFGDLDQISQNTNRAANLVSHLLAFSRKQALKPQQLDMRDTIADLSHLLNRLVGEKIVVEMRHDSTLEPVRADRGKIEQVIMNLVVNARDAMPEGGRIVISTENVELGTARLLGRFAVPPGRYVLVRVTDEGVGMPPDVMGKIFEPFFTTKRYGEGTGLGLSTAYGIVKQTGGYIVCDSTPGAGTAFSIYLPAHSGAETDSESPDPDPAKPAAPAAPANRTVLLVEDEDPVRAFAGRALRLHGYEVIEADSGEDALELLRDERLTVDLLISDVVMPGLDGVSWVRRALKDRPGTGVIFMSGYTEDVFEDGRNPVAGAAFLQKPFSLTELVGLVAERLSAGDQRSES</sequence>